<dbReference type="PANTHER" id="PTHR12215">
    <property type="entry name" value="PHOSPHOPANTETHEINE TRANSFERASE"/>
    <property type="match status" value="1"/>
</dbReference>
<dbReference type="SUPFAM" id="SSF56214">
    <property type="entry name" value="4'-phosphopantetheinyl transferase"/>
    <property type="match status" value="2"/>
</dbReference>
<dbReference type="GO" id="GO:0008897">
    <property type="term" value="F:holo-[acyl-carrier-protein] synthase activity"/>
    <property type="evidence" value="ECO:0007669"/>
    <property type="project" value="InterPro"/>
</dbReference>
<dbReference type="GO" id="GO:0019878">
    <property type="term" value="P:lysine biosynthetic process via aminoadipic acid"/>
    <property type="evidence" value="ECO:0007669"/>
    <property type="project" value="TreeGrafter"/>
</dbReference>
<dbReference type="GO" id="GO:0000287">
    <property type="term" value="F:magnesium ion binding"/>
    <property type="evidence" value="ECO:0007669"/>
    <property type="project" value="InterPro"/>
</dbReference>
<name>A0A537J4N0_9BACT</name>
<evidence type="ECO:0000313" key="5">
    <source>
        <dbReference type="Proteomes" id="UP000320048"/>
    </source>
</evidence>
<evidence type="ECO:0000259" key="3">
    <source>
        <dbReference type="Pfam" id="PF01648"/>
    </source>
</evidence>
<sequence>MYLNRPATQIGLRYGQFGKPELSLQRSDQPIRFNLSHSHGLAVFAFSQGRELGIDLELSRSDVVTEEIVVHYFSAREIDEWRALPSESRAQGFFNCWTRKEAYIKALGEGLQVPLDSFDVTLTPGTPAMFRRGVEGQWHLCAFAAKKDYPAALAYSGSPCDVRFLSWDADSY</sequence>
<dbReference type="InterPro" id="IPR037143">
    <property type="entry name" value="4-PPantetheinyl_Trfase_dom_sf"/>
</dbReference>
<dbReference type="InterPro" id="IPR050559">
    <property type="entry name" value="P-Pant_transferase_sf"/>
</dbReference>
<feature type="domain" description="4'-phosphopantetheinyl transferase" evidence="3">
    <location>
        <begin position="52"/>
        <end position="154"/>
    </location>
</feature>
<comment type="caution">
    <text evidence="4">The sequence shown here is derived from an EMBL/GenBank/DDBJ whole genome shotgun (WGS) entry which is preliminary data.</text>
</comment>
<proteinExistence type="inferred from homology"/>
<protein>
    <submittedName>
        <fullName evidence="4">4'-phosphopantetheinyl transferase superfamily protein</fullName>
    </submittedName>
</protein>
<dbReference type="PANTHER" id="PTHR12215:SF10">
    <property type="entry name" value="L-AMINOADIPATE-SEMIALDEHYDE DEHYDROGENASE-PHOSPHOPANTETHEINYL TRANSFERASE"/>
    <property type="match status" value="1"/>
</dbReference>
<reference evidence="4 5" key="1">
    <citation type="journal article" date="2019" name="Nat. Microbiol.">
        <title>Mediterranean grassland soil C-N compound turnover is dependent on rainfall and depth, and is mediated by genomically divergent microorganisms.</title>
        <authorList>
            <person name="Diamond S."/>
            <person name="Andeer P.F."/>
            <person name="Li Z."/>
            <person name="Crits-Christoph A."/>
            <person name="Burstein D."/>
            <person name="Anantharaman K."/>
            <person name="Lane K.R."/>
            <person name="Thomas B.C."/>
            <person name="Pan C."/>
            <person name="Northen T.R."/>
            <person name="Banfield J.F."/>
        </authorList>
    </citation>
    <scope>NUCLEOTIDE SEQUENCE [LARGE SCALE GENOMIC DNA]</scope>
    <source>
        <strain evidence="4">NP_7</strain>
    </source>
</reference>
<organism evidence="4 5">
    <name type="scientific">Candidatus Segetimicrobium genomatis</name>
    <dbReference type="NCBI Taxonomy" id="2569760"/>
    <lineage>
        <taxon>Bacteria</taxon>
        <taxon>Bacillati</taxon>
        <taxon>Candidatus Sysuimicrobiota</taxon>
        <taxon>Candidatus Sysuimicrobiia</taxon>
        <taxon>Candidatus Sysuimicrobiales</taxon>
        <taxon>Candidatus Segetimicrobiaceae</taxon>
        <taxon>Candidatus Segetimicrobium</taxon>
    </lineage>
</organism>
<evidence type="ECO:0000256" key="1">
    <source>
        <dbReference type="ARBA" id="ARBA00010990"/>
    </source>
</evidence>
<dbReference type="Pfam" id="PF01648">
    <property type="entry name" value="ACPS"/>
    <property type="match status" value="1"/>
</dbReference>
<keyword evidence="2 4" id="KW-0808">Transferase</keyword>
<accession>A0A537J4N0</accession>
<comment type="similarity">
    <text evidence="1">Belongs to the P-Pant transferase superfamily. Gsp/Sfp/HetI/AcpT family.</text>
</comment>
<evidence type="ECO:0000313" key="4">
    <source>
        <dbReference type="EMBL" id="TMI78455.1"/>
    </source>
</evidence>
<dbReference type="EMBL" id="VBAO01000373">
    <property type="protein sequence ID" value="TMI78455.1"/>
    <property type="molecule type" value="Genomic_DNA"/>
</dbReference>
<evidence type="ECO:0000256" key="2">
    <source>
        <dbReference type="ARBA" id="ARBA00022679"/>
    </source>
</evidence>
<dbReference type="AlphaFoldDB" id="A0A537J4N0"/>
<gene>
    <name evidence="4" type="ORF">E6H04_12410</name>
</gene>
<dbReference type="Proteomes" id="UP000320048">
    <property type="component" value="Unassembled WGS sequence"/>
</dbReference>
<dbReference type="InterPro" id="IPR008278">
    <property type="entry name" value="4-PPantetheinyl_Trfase_dom"/>
</dbReference>
<dbReference type="GO" id="GO:0005829">
    <property type="term" value="C:cytosol"/>
    <property type="evidence" value="ECO:0007669"/>
    <property type="project" value="TreeGrafter"/>
</dbReference>
<dbReference type="Gene3D" id="3.90.470.20">
    <property type="entry name" value="4'-phosphopantetheinyl transferase domain"/>
    <property type="match status" value="1"/>
</dbReference>